<evidence type="ECO:0000313" key="7">
    <source>
        <dbReference type="EMBL" id="KRM35450.1"/>
    </source>
</evidence>
<dbReference type="PANTHER" id="PTHR42715:SF10">
    <property type="entry name" value="BETA-GLUCOSIDASE"/>
    <property type="match status" value="1"/>
</dbReference>
<evidence type="ECO:0000313" key="8">
    <source>
        <dbReference type="Proteomes" id="UP000051236"/>
    </source>
</evidence>
<dbReference type="Gene3D" id="3.40.50.1700">
    <property type="entry name" value="Glycoside hydrolase family 3 C-terminal domain"/>
    <property type="match status" value="1"/>
</dbReference>
<keyword evidence="5" id="KW-0812">Transmembrane</keyword>
<keyword evidence="4 7" id="KW-0326">Glycosidase</keyword>
<dbReference type="InterPro" id="IPR001764">
    <property type="entry name" value="Glyco_hydro_3_N"/>
</dbReference>
<evidence type="ECO:0000256" key="2">
    <source>
        <dbReference type="ARBA" id="ARBA00022801"/>
    </source>
</evidence>
<dbReference type="AlphaFoldDB" id="A0A0R1XZM3"/>
<accession>A0A0R1XZM3</accession>
<feature type="domain" description="Fibronectin type III-like" evidence="6">
    <location>
        <begin position="457"/>
        <end position="531"/>
    </location>
</feature>
<dbReference type="Pfam" id="PF01915">
    <property type="entry name" value="Glyco_hydro_3_C"/>
    <property type="match status" value="1"/>
</dbReference>
<dbReference type="InterPro" id="IPR036881">
    <property type="entry name" value="Glyco_hydro_3_C_sf"/>
</dbReference>
<evidence type="ECO:0000256" key="5">
    <source>
        <dbReference type="SAM" id="Phobius"/>
    </source>
</evidence>
<dbReference type="PROSITE" id="PS00775">
    <property type="entry name" value="GLYCOSYL_HYDROL_F3"/>
    <property type="match status" value="1"/>
</dbReference>
<dbReference type="PANTHER" id="PTHR42715">
    <property type="entry name" value="BETA-GLUCOSIDASE"/>
    <property type="match status" value="1"/>
</dbReference>
<evidence type="ECO:0000259" key="6">
    <source>
        <dbReference type="SMART" id="SM01217"/>
    </source>
</evidence>
<dbReference type="OrthoDB" id="9805821at2"/>
<dbReference type="InterPro" id="IPR019800">
    <property type="entry name" value="Glyco_hydro_3_AS"/>
</dbReference>
<dbReference type="SMART" id="SM01217">
    <property type="entry name" value="Fn3_like"/>
    <property type="match status" value="1"/>
</dbReference>
<keyword evidence="5" id="KW-1133">Transmembrane helix</keyword>
<feature type="transmembrane region" description="Helical" evidence="5">
    <location>
        <begin position="944"/>
        <end position="963"/>
    </location>
</feature>
<dbReference type="PATRIC" id="fig|1423734.3.peg.987"/>
<name>A0A0R1XZM3_9LACO</name>
<organism evidence="7 8">
    <name type="scientific">Agrilactobacillus composti DSM 18527 = JCM 14202</name>
    <dbReference type="NCBI Taxonomy" id="1423734"/>
    <lineage>
        <taxon>Bacteria</taxon>
        <taxon>Bacillati</taxon>
        <taxon>Bacillota</taxon>
        <taxon>Bacilli</taxon>
        <taxon>Lactobacillales</taxon>
        <taxon>Lactobacillaceae</taxon>
        <taxon>Agrilactobacillus</taxon>
    </lineage>
</organism>
<gene>
    <name evidence="7" type="ORF">FC83_GL000973</name>
</gene>
<sequence length="971" mass="107423">MKKSKKIWVPAIIIVVIVAGILYAWRKLNQDSVLNMADVYATLSKVAGYFIPLGILIVIIIAALIIFRKRTWRFKFWLKWESLLVLLVAIMVTLNVILFGPMASLLNLNYAKLDTIQAATLKDHQQLTRNIAEEGTVLLKNEAGFLPLKANTKKLNVFGWASTNPVYGGTGSGNVDTSNATSVLISLKDSGFQLNNDLSQFYTKYRKDRPKVEMWQQDWTLVEPAKKDYSNKLVSDAKNFSDTALIVISRVGGEGADLPTDMTAKNVTYKGNKGDYKKGQHFLQLSKSEKEMVQLVTSNFKDVVVLVNSANPMELGWLNQYDNIRSALWMSGPGAVGFSALGDILTGKVNPSGRLVDTYVYDLKKTPTWHNFGDFKYQDSKYTRVDYAENIYVGYKFYETYYQNNEAGYRDAVQYALGYGLSYTNFTQEMSDLRQGANGKVEFDVTVTNTGQKAGKDVVQTYFQPPYENGGVEKAATNLLTFTKTKTLAPGASQKLTISFNQEQLAAYDEAKGGAYVLASGDYGISLNNNAHEIATSKTLNVPTTITYDQQHKRLSDKIVAKNQFANFTRGEVTYLSRQDNFANLNAATAAPEKRALTALEKNGLTNDKTYKIKNNSQDKMPKTDANNNLALQDLRNKKYNDPKWDKLLDQMTIKDMSNLITYGGYQTVAAKSVAKGHTYDFDGPAGISSFFVDTKGTAFPTATMIAATWNQALAKQRGQAVGQEANQLGISGWYGPAMNIHRSAFAGRNFEYYSEDGTLSGMMAAQETIGAKSQGVYAYLKHFALNDQETNRGNMLLTWSTEQAIREIYLKPFELAVKEGGATAVMSAFNYVGNQWAGGSTPLLKNVLRSEWGFNGLVLTDYFSGLGYMDADKAVRNGNDMMLSTTGESGAGLNDTKSATAVKAMRSSAHNILYTVVNSRTYAKSNAASATENLPWQKTVTTINIIAGLVLLAIQGLVIWLYRRKNKKSA</sequence>
<keyword evidence="2 4" id="KW-0378">Hydrolase</keyword>
<dbReference type="InterPro" id="IPR002772">
    <property type="entry name" value="Glyco_hydro_3_C"/>
</dbReference>
<keyword evidence="3" id="KW-0119">Carbohydrate metabolism</keyword>
<dbReference type="InterPro" id="IPR036962">
    <property type="entry name" value="Glyco_hydro_3_N_sf"/>
</dbReference>
<keyword evidence="8" id="KW-1185">Reference proteome</keyword>
<dbReference type="Gene3D" id="2.60.40.10">
    <property type="entry name" value="Immunoglobulins"/>
    <property type="match status" value="1"/>
</dbReference>
<dbReference type="Pfam" id="PF14310">
    <property type="entry name" value="Fn3-like"/>
    <property type="match status" value="1"/>
</dbReference>
<dbReference type="EMBL" id="AZGA01000015">
    <property type="protein sequence ID" value="KRM35450.1"/>
    <property type="molecule type" value="Genomic_DNA"/>
</dbReference>
<dbReference type="GO" id="GO:0004553">
    <property type="term" value="F:hydrolase activity, hydrolyzing O-glycosyl compounds"/>
    <property type="evidence" value="ECO:0007669"/>
    <property type="project" value="InterPro"/>
</dbReference>
<dbReference type="Pfam" id="PF00933">
    <property type="entry name" value="Glyco_hydro_3"/>
    <property type="match status" value="1"/>
</dbReference>
<evidence type="ECO:0000256" key="4">
    <source>
        <dbReference type="RuleBase" id="RU361161"/>
    </source>
</evidence>
<dbReference type="STRING" id="1423734.FC83_GL000973"/>
<feature type="transmembrane region" description="Helical" evidence="5">
    <location>
        <begin position="46"/>
        <end position="67"/>
    </location>
</feature>
<evidence type="ECO:0000256" key="1">
    <source>
        <dbReference type="ARBA" id="ARBA00005336"/>
    </source>
</evidence>
<dbReference type="InterPro" id="IPR026891">
    <property type="entry name" value="Fn3-like"/>
</dbReference>
<proteinExistence type="inferred from homology"/>
<reference evidence="7 8" key="1">
    <citation type="journal article" date="2015" name="Genome Announc.">
        <title>Expanding the biotechnology potential of lactobacilli through comparative genomics of 213 strains and associated genera.</title>
        <authorList>
            <person name="Sun Z."/>
            <person name="Harris H.M."/>
            <person name="McCann A."/>
            <person name="Guo C."/>
            <person name="Argimon S."/>
            <person name="Zhang W."/>
            <person name="Yang X."/>
            <person name="Jeffery I.B."/>
            <person name="Cooney J.C."/>
            <person name="Kagawa T.F."/>
            <person name="Liu W."/>
            <person name="Song Y."/>
            <person name="Salvetti E."/>
            <person name="Wrobel A."/>
            <person name="Rasinkangas P."/>
            <person name="Parkhill J."/>
            <person name="Rea M.C."/>
            <person name="O'Sullivan O."/>
            <person name="Ritari J."/>
            <person name="Douillard F.P."/>
            <person name="Paul Ross R."/>
            <person name="Yang R."/>
            <person name="Briner A.E."/>
            <person name="Felis G.E."/>
            <person name="de Vos W.M."/>
            <person name="Barrangou R."/>
            <person name="Klaenhammer T.R."/>
            <person name="Caufield P.W."/>
            <person name="Cui Y."/>
            <person name="Zhang H."/>
            <person name="O'Toole P.W."/>
        </authorList>
    </citation>
    <scope>NUCLEOTIDE SEQUENCE [LARGE SCALE GENOMIC DNA]</scope>
    <source>
        <strain evidence="7 8">DSM 18527</strain>
    </source>
</reference>
<dbReference type="SUPFAM" id="SSF52279">
    <property type="entry name" value="Beta-D-glucan exohydrolase, C-terminal domain"/>
    <property type="match status" value="1"/>
</dbReference>
<dbReference type="RefSeq" id="WP_035454612.1">
    <property type="nucleotide sequence ID" value="NZ_AZGA01000015.1"/>
</dbReference>
<dbReference type="InterPro" id="IPR050288">
    <property type="entry name" value="Cellulose_deg_GH3"/>
</dbReference>
<dbReference type="Gene3D" id="3.20.20.300">
    <property type="entry name" value="Glycoside hydrolase, family 3, N-terminal domain"/>
    <property type="match status" value="1"/>
</dbReference>
<comment type="similarity">
    <text evidence="1 4">Belongs to the glycosyl hydrolase 3 family.</text>
</comment>
<keyword evidence="5" id="KW-0472">Membrane</keyword>
<dbReference type="SUPFAM" id="SSF51445">
    <property type="entry name" value="(Trans)glycosidases"/>
    <property type="match status" value="1"/>
</dbReference>
<protein>
    <submittedName>
        <fullName evidence="7">Beta-glucosidase-related glycosidase</fullName>
    </submittedName>
</protein>
<evidence type="ECO:0000256" key="3">
    <source>
        <dbReference type="ARBA" id="ARBA00023277"/>
    </source>
</evidence>
<dbReference type="PRINTS" id="PR00133">
    <property type="entry name" value="GLHYDRLASE3"/>
</dbReference>
<dbReference type="GO" id="GO:0005975">
    <property type="term" value="P:carbohydrate metabolic process"/>
    <property type="evidence" value="ECO:0007669"/>
    <property type="project" value="InterPro"/>
</dbReference>
<dbReference type="InterPro" id="IPR013783">
    <property type="entry name" value="Ig-like_fold"/>
</dbReference>
<dbReference type="eggNOG" id="COG1472">
    <property type="taxonomic scope" value="Bacteria"/>
</dbReference>
<feature type="transmembrane region" description="Helical" evidence="5">
    <location>
        <begin position="7"/>
        <end position="26"/>
    </location>
</feature>
<dbReference type="InterPro" id="IPR017853">
    <property type="entry name" value="GH"/>
</dbReference>
<comment type="caution">
    <text evidence="7">The sequence shown here is derived from an EMBL/GenBank/DDBJ whole genome shotgun (WGS) entry which is preliminary data.</text>
</comment>
<dbReference type="Proteomes" id="UP000051236">
    <property type="component" value="Unassembled WGS sequence"/>
</dbReference>
<feature type="transmembrane region" description="Helical" evidence="5">
    <location>
        <begin position="83"/>
        <end position="106"/>
    </location>
</feature>